<gene>
    <name evidence="2" type="ORF">GCM10011385_40940</name>
</gene>
<comment type="caution">
    <text evidence="2">The sequence shown here is derived from an EMBL/GenBank/DDBJ whole genome shotgun (WGS) entry which is preliminary data.</text>
</comment>
<protein>
    <recommendedName>
        <fullName evidence="1">Lipid/polyisoprenoid-binding YceI-like domain-containing protein</fullName>
    </recommendedName>
</protein>
<sequence>MSTGQSRVDNFLRSDAIFDVAQYSQITFRSTRISRTAENEAIIEGILTAKGRSRAATFRAQLQQRSAGSIAFRVLGDIYRTFYGMDAGTPIYSNIVHFDMVLHGRRS</sequence>
<dbReference type="Gene3D" id="2.40.128.110">
    <property type="entry name" value="Lipid/polyisoprenoid-binding, YceI-like"/>
    <property type="match status" value="1"/>
</dbReference>
<dbReference type="EMBL" id="BMIF01000027">
    <property type="protein sequence ID" value="GGA82540.1"/>
    <property type="molecule type" value="Genomic_DNA"/>
</dbReference>
<dbReference type="InterPro" id="IPR007372">
    <property type="entry name" value="Lipid/polyisoprenoid-bd_YceI"/>
</dbReference>
<reference evidence="2" key="2">
    <citation type="submission" date="2020-09" db="EMBL/GenBank/DDBJ databases">
        <authorList>
            <person name="Sun Q."/>
            <person name="Zhou Y."/>
        </authorList>
    </citation>
    <scope>NUCLEOTIDE SEQUENCE</scope>
    <source>
        <strain evidence="2">CGMCC 1.15320</strain>
    </source>
</reference>
<dbReference type="AlphaFoldDB" id="A0A916S4L1"/>
<name>A0A916S4L1_9HYPH</name>
<dbReference type="Proteomes" id="UP000636264">
    <property type="component" value="Unassembled WGS sequence"/>
</dbReference>
<dbReference type="PANTHER" id="PTHR34406:SF1">
    <property type="entry name" value="PROTEIN YCEI"/>
    <property type="match status" value="1"/>
</dbReference>
<accession>A0A916S4L1</accession>
<dbReference type="Pfam" id="PF04264">
    <property type="entry name" value="YceI"/>
    <property type="match status" value="1"/>
</dbReference>
<evidence type="ECO:0000259" key="1">
    <source>
        <dbReference type="Pfam" id="PF04264"/>
    </source>
</evidence>
<reference evidence="2" key="1">
    <citation type="journal article" date="2014" name="Int. J. Syst. Evol. Microbiol.">
        <title>Complete genome sequence of Corynebacterium casei LMG S-19264T (=DSM 44701T), isolated from a smear-ripened cheese.</title>
        <authorList>
            <consortium name="US DOE Joint Genome Institute (JGI-PGF)"/>
            <person name="Walter F."/>
            <person name="Albersmeier A."/>
            <person name="Kalinowski J."/>
            <person name="Ruckert C."/>
        </authorList>
    </citation>
    <scope>NUCLEOTIDE SEQUENCE</scope>
    <source>
        <strain evidence="2">CGMCC 1.15320</strain>
    </source>
</reference>
<evidence type="ECO:0000313" key="2">
    <source>
        <dbReference type="EMBL" id="GGA82540.1"/>
    </source>
</evidence>
<keyword evidence="3" id="KW-1185">Reference proteome</keyword>
<dbReference type="SUPFAM" id="SSF101874">
    <property type="entry name" value="YceI-like"/>
    <property type="match status" value="1"/>
</dbReference>
<proteinExistence type="predicted"/>
<evidence type="ECO:0000313" key="3">
    <source>
        <dbReference type="Proteomes" id="UP000636264"/>
    </source>
</evidence>
<dbReference type="PANTHER" id="PTHR34406">
    <property type="entry name" value="PROTEIN YCEI"/>
    <property type="match status" value="1"/>
</dbReference>
<feature type="domain" description="Lipid/polyisoprenoid-binding YceI-like" evidence="1">
    <location>
        <begin position="2"/>
        <end position="89"/>
    </location>
</feature>
<dbReference type="InterPro" id="IPR036761">
    <property type="entry name" value="TTHA0802/YceI-like_sf"/>
</dbReference>
<organism evidence="2 3">
    <name type="scientific">Nitratireductor aestuarii</name>
    <dbReference type="NCBI Taxonomy" id="1735103"/>
    <lineage>
        <taxon>Bacteria</taxon>
        <taxon>Pseudomonadati</taxon>
        <taxon>Pseudomonadota</taxon>
        <taxon>Alphaproteobacteria</taxon>
        <taxon>Hyphomicrobiales</taxon>
        <taxon>Phyllobacteriaceae</taxon>
        <taxon>Nitratireductor</taxon>
    </lineage>
</organism>